<keyword evidence="1" id="KW-1133">Transmembrane helix</keyword>
<feature type="transmembrane region" description="Helical" evidence="1">
    <location>
        <begin position="49"/>
        <end position="66"/>
    </location>
</feature>
<proteinExistence type="predicted"/>
<evidence type="ECO:0000313" key="2">
    <source>
        <dbReference type="EMBL" id="KAB2586018.1"/>
    </source>
</evidence>
<keyword evidence="1" id="KW-0812">Transmembrane</keyword>
<sequence length="116" mass="12194">MTNNNDTHEMQRAPAVDQAQRRSNAYFGTAIAAVGLAAAIALGFKTGDWWISAVLFAAVLVALRVESDLRNSASNEEFLGRSVPVAIGIAFLLGALYAMRSGWLTGAFSAVSAGAF</sequence>
<evidence type="ECO:0000313" key="3">
    <source>
        <dbReference type="Proteomes" id="UP000325576"/>
    </source>
</evidence>
<name>A0A0C3ADT7_RHOER</name>
<reference evidence="2 3" key="1">
    <citation type="journal article" date="2017" name="Poromechanics V (2013)">
        <title>Genomic Characterization of the Arsenic-Tolerant Actinobacterium, &lt;i&gt;Rhodococcus erythropolis&lt;/i&gt; S43.</title>
        <authorList>
            <person name="Retamal-Morales G."/>
            <person name="Mehnert M."/>
            <person name="Schwabe R."/>
            <person name="Tischler D."/>
            <person name="Schloemann M."/>
            <person name="Levican G.J."/>
        </authorList>
    </citation>
    <scope>NUCLEOTIDE SEQUENCE [LARGE SCALE GENOMIC DNA]</scope>
    <source>
        <strain evidence="2 3">S43</strain>
    </source>
</reference>
<protein>
    <submittedName>
        <fullName evidence="2">Uncharacterized protein</fullName>
    </submittedName>
</protein>
<organism evidence="2 3">
    <name type="scientific">Rhodococcus erythropolis</name>
    <name type="common">Arthrobacter picolinophilus</name>
    <dbReference type="NCBI Taxonomy" id="1833"/>
    <lineage>
        <taxon>Bacteria</taxon>
        <taxon>Bacillati</taxon>
        <taxon>Actinomycetota</taxon>
        <taxon>Actinomycetes</taxon>
        <taxon>Mycobacteriales</taxon>
        <taxon>Nocardiaceae</taxon>
        <taxon>Rhodococcus</taxon>
        <taxon>Rhodococcus erythropolis group</taxon>
    </lineage>
</organism>
<comment type="caution">
    <text evidence="2">The sequence shown here is derived from an EMBL/GenBank/DDBJ whole genome shotgun (WGS) entry which is preliminary data.</text>
</comment>
<feature type="transmembrane region" description="Helical" evidence="1">
    <location>
        <begin position="25"/>
        <end position="43"/>
    </location>
</feature>
<dbReference type="EMBL" id="MRBO01000249">
    <property type="protein sequence ID" value="KAB2586018.1"/>
    <property type="molecule type" value="Genomic_DNA"/>
</dbReference>
<accession>A0A0C3ADT7</accession>
<feature type="transmembrane region" description="Helical" evidence="1">
    <location>
        <begin position="78"/>
        <end position="99"/>
    </location>
</feature>
<dbReference type="AlphaFoldDB" id="A0A0C3ADT7"/>
<gene>
    <name evidence="2" type="ORF">BS297_07090</name>
</gene>
<keyword evidence="1" id="KW-0472">Membrane</keyword>
<dbReference type="Proteomes" id="UP000325576">
    <property type="component" value="Unassembled WGS sequence"/>
</dbReference>
<evidence type="ECO:0000256" key="1">
    <source>
        <dbReference type="SAM" id="Phobius"/>
    </source>
</evidence>